<comment type="caution">
    <text evidence="1">The sequence shown here is derived from an EMBL/GenBank/DDBJ whole genome shotgun (WGS) entry which is preliminary data.</text>
</comment>
<dbReference type="InterPro" id="IPR036515">
    <property type="entry name" value="Transposase_17_sf"/>
</dbReference>
<evidence type="ECO:0000313" key="2">
    <source>
        <dbReference type="Proteomes" id="UP001476282"/>
    </source>
</evidence>
<evidence type="ECO:0008006" key="3">
    <source>
        <dbReference type="Google" id="ProtNLM"/>
    </source>
</evidence>
<gene>
    <name evidence="1" type="ORF">Hsar01_03962</name>
</gene>
<dbReference type="Gene3D" id="3.30.70.1290">
    <property type="entry name" value="Transposase IS200-like"/>
    <property type="match status" value="1"/>
</dbReference>
<sequence>MYFRIVADYIHLNPVRSGWVGGSTGRKLVEWAWSSFPGYGGRKVPEWLETGRVLAAFELAEGRRGRAAYARYLEARAADREGTLTDESLKELRRGWYLGGESFGEKVAAAMGQGKVRRRASVSGGAALAHDEAEAERLVKRLLEEQGLPTGRVALSGRGKWQREKALVCSLVRKRTGVSNGWLASRLSMGHESSVTRALRRVRESTGWTAQARRLESMLEIED</sequence>
<dbReference type="EMBL" id="BAABRI010000033">
    <property type="protein sequence ID" value="GAA5484716.1"/>
    <property type="molecule type" value="Genomic_DNA"/>
</dbReference>
<name>A0ABP9UVI5_9BACT</name>
<keyword evidence="2" id="KW-1185">Reference proteome</keyword>
<proteinExistence type="predicted"/>
<accession>A0ABP9UVI5</accession>
<protein>
    <recommendedName>
        <fullName evidence="3">Chromosomal replication initiator DnaA C-terminal domain-containing protein</fullName>
    </recommendedName>
</protein>
<reference evidence="1 2" key="1">
    <citation type="submission" date="2024-02" db="EMBL/GenBank/DDBJ databases">
        <title>Haloferula sargassicola NBRC 104335.</title>
        <authorList>
            <person name="Ichikawa N."/>
            <person name="Katano-Makiyama Y."/>
            <person name="Hidaka K."/>
        </authorList>
    </citation>
    <scope>NUCLEOTIDE SEQUENCE [LARGE SCALE GENOMIC DNA]</scope>
    <source>
        <strain evidence="1 2">NBRC 104335</strain>
    </source>
</reference>
<evidence type="ECO:0000313" key="1">
    <source>
        <dbReference type="EMBL" id="GAA5484716.1"/>
    </source>
</evidence>
<organism evidence="1 2">
    <name type="scientific">Haloferula sargassicola</name>
    <dbReference type="NCBI Taxonomy" id="490096"/>
    <lineage>
        <taxon>Bacteria</taxon>
        <taxon>Pseudomonadati</taxon>
        <taxon>Verrucomicrobiota</taxon>
        <taxon>Verrucomicrobiia</taxon>
        <taxon>Verrucomicrobiales</taxon>
        <taxon>Verrucomicrobiaceae</taxon>
        <taxon>Haloferula</taxon>
    </lineage>
</organism>
<dbReference type="Proteomes" id="UP001476282">
    <property type="component" value="Unassembled WGS sequence"/>
</dbReference>